<evidence type="ECO:0000313" key="2">
    <source>
        <dbReference type="Proteomes" id="UP000807504"/>
    </source>
</evidence>
<dbReference type="Proteomes" id="UP000807504">
    <property type="component" value="Unassembled WGS sequence"/>
</dbReference>
<proteinExistence type="predicted"/>
<accession>A0A8T0EUK0</accession>
<sequence>MIEAREKMLDQEEEPLLGLQEGLGQDVKAFFKISPEPDSSSWSEINPQVCEIFISTEGSHRSIANKQGGFGVKDDLLVLAISLPRYCGRLLNGDVEARGMKGRKDLVGDVVKFSNGISHKNKVICIGDMVYLSSVQHISFIIRNGSKNLLRMENQKEKKWGQRVTLADSSGGLDRIRRNLALKAEESPGVRINKF</sequence>
<name>A0A8T0EUK0_ARGBR</name>
<dbReference type="EMBL" id="JABXBU010001863">
    <property type="protein sequence ID" value="KAF8781995.1"/>
    <property type="molecule type" value="Genomic_DNA"/>
</dbReference>
<evidence type="ECO:0000313" key="1">
    <source>
        <dbReference type="EMBL" id="KAF8781995.1"/>
    </source>
</evidence>
<protein>
    <submittedName>
        <fullName evidence="1">Uncharacterized protein</fullName>
    </submittedName>
</protein>
<comment type="caution">
    <text evidence="1">The sequence shown here is derived from an EMBL/GenBank/DDBJ whole genome shotgun (WGS) entry which is preliminary data.</text>
</comment>
<gene>
    <name evidence="1" type="ORF">HNY73_012332</name>
</gene>
<reference evidence="1" key="1">
    <citation type="journal article" date="2020" name="bioRxiv">
        <title>Chromosome-level reference genome of the European wasp spider Argiope bruennichi: a resource for studies on range expansion and evolutionary adaptation.</title>
        <authorList>
            <person name="Sheffer M.M."/>
            <person name="Hoppe A."/>
            <person name="Krehenwinkel H."/>
            <person name="Uhl G."/>
            <person name="Kuss A.W."/>
            <person name="Jensen L."/>
            <person name="Jensen C."/>
            <person name="Gillespie R.G."/>
            <person name="Hoff K.J."/>
            <person name="Prost S."/>
        </authorList>
    </citation>
    <scope>NUCLEOTIDE SEQUENCE</scope>
</reference>
<keyword evidence="2" id="KW-1185">Reference proteome</keyword>
<reference evidence="1" key="2">
    <citation type="submission" date="2020-06" db="EMBL/GenBank/DDBJ databases">
        <authorList>
            <person name="Sheffer M."/>
        </authorList>
    </citation>
    <scope>NUCLEOTIDE SEQUENCE</scope>
</reference>
<organism evidence="1 2">
    <name type="scientific">Argiope bruennichi</name>
    <name type="common">Wasp spider</name>
    <name type="synonym">Aranea bruennichi</name>
    <dbReference type="NCBI Taxonomy" id="94029"/>
    <lineage>
        <taxon>Eukaryota</taxon>
        <taxon>Metazoa</taxon>
        <taxon>Ecdysozoa</taxon>
        <taxon>Arthropoda</taxon>
        <taxon>Chelicerata</taxon>
        <taxon>Arachnida</taxon>
        <taxon>Araneae</taxon>
        <taxon>Araneomorphae</taxon>
        <taxon>Entelegynae</taxon>
        <taxon>Araneoidea</taxon>
        <taxon>Araneidae</taxon>
        <taxon>Argiope</taxon>
    </lineage>
</organism>
<dbReference type="AlphaFoldDB" id="A0A8T0EUK0"/>